<name>A0A9R0XEE1_TRITD</name>
<sequence>MDGKAPHLLPPSLSEAKKKIRDDVPLVCGWALINAFSVVFGPASGYIADYLHVSCSKSSFILPCIELTDAEEARLVALCIGMLCCAPSQAAAAALALLLPRRCRRARRALAYLALAVTILFHCMYVSTFWILLAADPGYIFGRIYYTVIICFIVVCDLWCCVALLLEVMRGASNARSLAC</sequence>
<evidence type="ECO:0000256" key="1">
    <source>
        <dbReference type="SAM" id="Phobius"/>
    </source>
</evidence>
<dbReference type="AlphaFoldDB" id="A0A9R0XEE1"/>
<accession>A0A9R0XEE1</accession>
<evidence type="ECO:0000313" key="3">
    <source>
        <dbReference type="Proteomes" id="UP000324705"/>
    </source>
</evidence>
<proteinExistence type="predicted"/>
<keyword evidence="1" id="KW-1133">Transmembrane helix</keyword>
<protein>
    <submittedName>
        <fullName evidence="2">Uncharacterized protein</fullName>
    </submittedName>
</protein>
<dbReference type="Proteomes" id="UP000324705">
    <property type="component" value="Chromosome 5B"/>
</dbReference>
<evidence type="ECO:0000313" key="2">
    <source>
        <dbReference type="EMBL" id="VAI35151.1"/>
    </source>
</evidence>
<reference evidence="2 3" key="1">
    <citation type="submission" date="2017-09" db="EMBL/GenBank/DDBJ databases">
        <authorList>
            <consortium name="International Durum Wheat Genome Sequencing Consortium (IDWGSC)"/>
            <person name="Milanesi L."/>
        </authorList>
    </citation>
    <scope>NUCLEOTIDE SEQUENCE [LARGE SCALE GENOMIC DNA]</scope>
    <source>
        <strain evidence="3">cv. Svevo</strain>
    </source>
</reference>
<dbReference type="Gramene" id="TRITD5Bv1G174050.1">
    <property type="protein sequence ID" value="TRITD5Bv1G174050.1"/>
    <property type="gene ID" value="TRITD5Bv1G174050"/>
</dbReference>
<organism evidence="2 3">
    <name type="scientific">Triticum turgidum subsp. durum</name>
    <name type="common">Durum wheat</name>
    <name type="synonym">Triticum durum</name>
    <dbReference type="NCBI Taxonomy" id="4567"/>
    <lineage>
        <taxon>Eukaryota</taxon>
        <taxon>Viridiplantae</taxon>
        <taxon>Streptophyta</taxon>
        <taxon>Embryophyta</taxon>
        <taxon>Tracheophyta</taxon>
        <taxon>Spermatophyta</taxon>
        <taxon>Magnoliopsida</taxon>
        <taxon>Liliopsida</taxon>
        <taxon>Poales</taxon>
        <taxon>Poaceae</taxon>
        <taxon>BOP clade</taxon>
        <taxon>Pooideae</taxon>
        <taxon>Triticodae</taxon>
        <taxon>Triticeae</taxon>
        <taxon>Triticinae</taxon>
        <taxon>Triticum</taxon>
    </lineage>
</organism>
<keyword evidence="1" id="KW-0472">Membrane</keyword>
<dbReference type="OMA" id="CGWALIN"/>
<dbReference type="EMBL" id="LT934120">
    <property type="protein sequence ID" value="VAI35151.1"/>
    <property type="molecule type" value="Genomic_DNA"/>
</dbReference>
<gene>
    <name evidence="2" type="ORF">TRITD_5Bv1G174050</name>
</gene>
<keyword evidence="3" id="KW-1185">Reference proteome</keyword>
<keyword evidence="1" id="KW-0812">Transmembrane</keyword>
<feature type="transmembrane region" description="Helical" evidence="1">
    <location>
        <begin position="75"/>
        <end position="98"/>
    </location>
</feature>
<feature type="transmembrane region" description="Helical" evidence="1">
    <location>
        <begin position="144"/>
        <end position="166"/>
    </location>
</feature>
<feature type="transmembrane region" description="Helical" evidence="1">
    <location>
        <begin position="27"/>
        <end position="48"/>
    </location>
</feature>
<feature type="transmembrane region" description="Helical" evidence="1">
    <location>
        <begin position="110"/>
        <end position="132"/>
    </location>
</feature>